<accession>A0A1C7MPZ4</accession>
<dbReference type="InterPro" id="IPR011009">
    <property type="entry name" value="Kinase-like_dom_sf"/>
</dbReference>
<dbReference type="SUPFAM" id="SSF56112">
    <property type="entry name" value="Protein kinase-like (PK-like)"/>
    <property type="match status" value="1"/>
</dbReference>
<evidence type="ECO:0000256" key="1">
    <source>
        <dbReference type="SAM" id="MobiDB-lite"/>
    </source>
</evidence>
<dbReference type="AlphaFoldDB" id="A0A1C7MPZ4"/>
<protein>
    <recommendedName>
        <fullName evidence="4">Protein kinase domain-containing protein</fullName>
    </recommendedName>
</protein>
<evidence type="ECO:0000313" key="2">
    <source>
        <dbReference type="EMBL" id="OBZ78928.1"/>
    </source>
</evidence>
<evidence type="ECO:0000313" key="3">
    <source>
        <dbReference type="Proteomes" id="UP000092993"/>
    </source>
</evidence>
<keyword evidence="3" id="KW-1185">Reference proteome</keyword>
<proteinExistence type="predicted"/>
<dbReference type="EMBL" id="LUGG01000001">
    <property type="protein sequence ID" value="OBZ78928.1"/>
    <property type="molecule type" value="Genomic_DNA"/>
</dbReference>
<organism evidence="2 3">
    <name type="scientific">Grifola frondosa</name>
    <name type="common">Maitake</name>
    <name type="synonym">Polyporus frondosus</name>
    <dbReference type="NCBI Taxonomy" id="5627"/>
    <lineage>
        <taxon>Eukaryota</taxon>
        <taxon>Fungi</taxon>
        <taxon>Dikarya</taxon>
        <taxon>Basidiomycota</taxon>
        <taxon>Agaricomycotina</taxon>
        <taxon>Agaricomycetes</taxon>
        <taxon>Polyporales</taxon>
        <taxon>Grifolaceae</taxon>
        <taxon>Grifola</taxon>
    </lineage>
</organism>
<evidence type="ECO:0008006" key="4">
    <source>
        <dbReference type="Google" id="ProtNLM"/>
    </source>
</evidence>
<dbReference type="Gene3D" id="1.10.510.10">
    <property type="entry name" value="Transferase(Phosphotransferase) domain 1"/>
    <property type="match status" value="1"/>
</dbReference>
<dbReference type="Proteomes" id="UP000092993">
    <property type="component" value="Unassembled WGS sequence"/>
</dbReference>
<name>A0A1C7MPZ4_GRIFR</name>
<dbReference type="OrthoDB" id="2722301at2759"/>
<dbReference type="Gene3D" id="3.30.200.20">
    <property type="entry name" value="Phosphorylase Kinase, domain 1"/>
    <property type="match status" value="1"/>
</dbReference>
<gene>
    <name evidence="2" type="ORF">A0H81_01338</name>
</gene>
<sequence length="540" mass="61443">MGATKTSLTEYLPDLPNGRHCSEAPNSAFEAQRFWMAYSPWLAAHGYTLFDMVTGNGYMIPYWVPPLVAVSAPVPYAFYHRDENVPVTPWLMGAVETRFAFAQDAQGRNIAIKVIESDSEEEKIYQHLLHCSELFDPDTFASVLPPICILRSTYRFSFVLMPMWGDRPFIKSMKTVRQVMDFMTDMLRGLSFLHDQRIAHRDIAHTNLISTISQFPSGQPIESYRSPSTEAFIGWDCFHPWDVYQGEFDYNPFAFDVACLGKLFMLRFAEYDCVAAEMQVFEFRIRSPDVLHKGLNPAYKVAMSKSVANRHIAINPDMARAIALDALWRAQSAGPKYAILTADWGADQGFKAGTLVIIENQATVSRSPGDARGIHIEPRPDEYTYKIKKYKIRHSFHSFMSPAFGKDVIPSRNLSFTNPLADLAAQPITWSDTEMGSAVYVLHNIEWTERGRLIKIPRGTPCTIEKLASRVGSQQGVRNTYQCRFWMQHNILDFDTSNSHTFWMYLRPLAHGEQPTIPKVHPPSLARRFPGPGEEFNPSR</sequence>
<comment type="caution">
    <text evidence="2">The sequence shown here is derived from an EMBL/GenBank/DDBJ whole genome shotgun (WGS) entry which is preliminary data.</text>
</comment>
<reference evidence="2 3" key="1">
    <citation type="submission" date="2016-03" db="EMBL/GenBank/DDBJ databases">
        <title>Whole genome sequencing of Grifola frondosa 9006-11.</title>
        <authorList>
            <person name="Min B."/>
            <person name="Park H."/>
            <person name="Kim J.-G."/>
            <person name="Cho H."/>
            <person name="Oh Y.-L."/>
            <person name="Kong W.-S."/>
            <person name="Choi I.-G."/>
        </authorList>
    </citation>
    <scope>NUCLEOTIDE SEQUENCE [LARGE SCALE GENOMIC DNA]</scope>
    <source>
        <strain evidence="2 3">9006-11</strain>
    </source>
</reference>
<feature type="region of interest" description="Disordered" evidence="1">
    <location>
        <begin position="516"/>
        <end position="540"/>
    </location>
</feature>